<dbReference type="AlphaFoldDB" id="A0A7S2R5W7"/>
<keyword evidence="3" id="KW-0863">Zinc-finger</keyword>
<gene>
    <name evidence="7" type="ORF">QSP1433_LOCUS45</name>
</gene>
<dbReference type="EMBL" id="HBHK01000101">
    <property type="protein sequence ID" value="CAD9661608.1"/>
    <property type="molecule type" value="Transcribed_RNA"/>
</dbReference>
<feature type="compositionally biased region" description="Basic and acidic residues" evidence="5">
    <location>
        <begin position="1"/>
        <end position="10"/>
    </location>
</feature>
<protein>
    <recommendedName>
        <fullName evidence="6">Zinc finger ZPR1-type domain-containing protein</fullName>
    </recommendedName>
</protein>
<dbReference type="Gene3D" id="2.20.25.420">
    <property type="entry name" value="ZPR1, zinc finger domain"/>
    <property type="match status" value="1"/>
</dbReference>
<dbReference type="Gene3D" id="2.60.120.1040">
    <property type="entry name" value="ZPR1, A/B domain"/>
    <property type="match status" value="1"/>
</dbReference>
<dbReference type="GO" id="GO:0005634">
    <property type="term" value="C:nucleus"/>
    <property type="evidence" value="ECO:0007669"/>
    <property type="project" value="TreeGrafter"/>
</dbReference>
<accession>A0A7S2R5W7</accession>
<evidence type="ECO:0000256" key="5">
    <source>
        <dbReference type="SAM" id="MobiDB-lite"/>
    </source>
</evidence>
<dbReference type="Pfam" id="PF22794">
    <property type="entry name" value="jr-ZPR1"/>
    <property type="match status" value="1"/>
</dbReference>
<keyword evidence="2" id="KW-0479">Metal-binding</keyword>
<proteinExistence type="inferred from homology"/>
<dbReference type="SMART" id="SM00709">
    <property type="entry name" value="Zpr1"/>
    <property type="match status" value="1"/>
</dbReference>
<evidence type="ECO:0000256" key="1">
    <source>
        <dbReference type="ARBA" id="ARBA00008354"/>
    </source>
</evidence>
<evidence type="ECO:0000256" key="4">
    <source>
        <dbReference type="ARBA" id="ARBA00022833"/>
    </source>
</evidence>
<evidence type="ECO:0000256" key="2">
    <source>
        <dbReference type="ARBA" id="ARBA00022723"/>
    </source>
</evidence>
<dbReference type="PANTHER" id="PTHR10876">
    <property type="entry name" value="ZINC FINGER PROTEIN ZPR1"/>
    <property type="match status" value="1"/>
</dbReference>
<evidence type="ECO:0000313" key="7">
    <source>
        <dbReference type="EMBL" id="CAD9661608.1"/>
    </source>
</evidence>
<evidence type="ECO:0000256" key="3">
    <source>
        <dbReference type="ARBA" id="ARBA00022771"/>
    </source>
</evidence>
<reference evidence="7" key="1">
    <citation type="submission" date="2021-01" db="EMBL/GenBank/DDBJ databases">
        <authorList>
            <person name="Corre E."/>
            <person name="Pelletier E."/>
            <person name="Niang G."/>
            <person name="Scheremetjew M."/>
            <person name="Finn R."/>
            <person name="Kale V."/>
            <person name="Holt S."/>
            <person name="Cochrane G."/>
            <person name="Meng A."/>
            <person name="Brown T."/>
            <person name="Cohen L."/>
        </authorList>
    </citation>
    <scope>NUCLEOTIDE SEQUENCE</scope>
    <source>
        <strain evidence="7">NY070348D</strain>
    </source>
</reference>
<name>A0A7S2R5W7_9STRA</name>
<dbReference type="InterPro" id="IPR042452">
    <property type="entry name" value="ZPR1_Znf1/2"/>
</dbReference>
<comment type="similarity">
    <text evidence="1">Belongs to the ZPR1 family.</text>
</comment>
<dbReference type="InterPro" id="IPR042451">
    <property type="entry name" value="ZPR1_A/B_dom"/>
</dbReference>
<sequence>MESRERGQEESKEELEDEHDHPVIDRTPQPSRVDDALSDMQTEAIAHGQANDLSEISGDILATLKVFEQEDNQLGVEDVVRVTVPCLECTGTGLYQRVEMKIPRFGKAEIQSFSCSSCSYSYNRVRPLATEREEVLPEGMGRRITLNIKRIADFDREVVLADGAFLKVPFIDLEYSGSDGVMSTVEGCLVKVANDLKRIHISCDEVGFMGETSGAVDEQLERIFSHVRNGGEVEFIIEDDEDRSYISSLKTEVDDGGVEMSCYMVEDDSQRVEAPTRNCTFLGIYVGGQCQALYNEEWIENCRIVETNETFVWVEEIGQESNGKWMVSHEAIRGCDDVTCSCQVVDQATPDAEQARLEANPSNMTDEEILAYLNKLADHMQVQDDVSTLEIKREANREAQNKLGEKVLEELD</sequence>
<dbReference type="Pfam" id="PF03367">
    <property type="entry name" value="Zn_ribbon_ZPR1"/>
    <property type="match status" value="1"/>
</dbReference>
<dbReference type="InterPro" id="IPR056180">
    <property type="entry name" value="ZPR1_jr_dom"/>
</dbReference>
<evidence type="ECO:0000259" key="6">
    <source>
        <dbReference type="SMART" id="SM00709"/>
    </source>
</evidence>
<dbReference type="InterPro" id="IPR040141">
    <property type="entry name" value="ZPR1"/>
</dbReference>
<dbReference type="InterPro" id="IPR004457">
    <property type="entry name" value="Znf_ZPR1"/>
</dbReference>
<keyword evidence="4" id="KW-0862">Zinc</keyword>
<organism evidence="7">
    <name type="scientific">Mucochytrium quahogii</name>
    <dbReference type="NCBI Taxonomy" id="96639"/>
    <lineage>
        <taxon>Eukaryota</taxon>
        <taxon>Sar</taxon>
        <taxon>Stramenopiles</taxon>
        <taxon>Bigyra</taxon>
        <taxon>Labyrinthulomycetes</taxon>
        <taxon>Thraustochytrida</taxon>
        <taxon>Thraustochytriidae</taxon>
        <taxon>Mucochytrium</taxon>
    </lineage>
</organism>
<dbReference type="PANTHER" id="PTHR10876:SF0">
    <property type="entry name" value="ZINC FINGER PROTEIN ZPR1"/>
    <property type="match status" value="1"/>
</dbReference>
<feature type="region of interest" description="Disordered" evidence="5">
    <location>
        <begin position="1"/>
        <end position="34"/>
    </location>
</feature>
<dbReference type="GO" id="GO:0008270">
    <property type="term" value="F:zinc ion binding"/>
    <property type="evidence" value="ECO:0007669"/>
    <property type="project" value="UniProtKB-KW"/>
</dbReference>
<feature type="domain" description="Zinc finger ZPR1-type" evidence="6">
    <location>
        <begin position="84"/>
        <end position="248"/>
    </location>
</feature>